<evidence type="ECO:0000313" key="4">
    <source>
        <dbReference type="Proteomes" id="UP000838100"/>
    </source>
</evidence>
<dbReference type="RefSeq" id="WP_237445502.1">
    <property type="nucleotide sequence ID" value="NZ_CAKLPX010000004.1"/>
</dbReference>
<protein>
    <submittedName>
        <fullName evidence="3">23S rRNA (Guanine(745)-N(1))-methyltransferase</fullName>
        <ecNumber evidence="3">2.1.1.187</ecNumber>
    </submittedName>
</protein>
<dbReference type="InterPro" id="IPR025714">
    <property type="entry name" value="Methyltranfer_dom"/>
</dbReference>
<dbReference type="PANTHER" id="PTHR43460">
    <property type="entry name" value="METHYLTRANSFERASE"/>
    <property type="match status" value="1"/>
</dbReference>
<dbReference type="EC" id="2.1.1.187" evidence="3"/>
<keyword evidence="4" id="KW-1185">Reference proteome</keyword>
<dbReference type="Proteomes" id="UP000838100">
    <property type="component" value="Unassembled WGS sequence"/>
</dbReference>
<dbReference type="EMBL" id="CAKLPX010000004">
    <property type="protein sequence ID" value="CAH0992815.1"/>
    <property type="molecule type" value="Genomic_DNA"/>
</dbReference>
<dbReference type="InterPro" id="IPR016718">
    <property type="entry name" value="rRNA_m1G-MeTrfase_A_prd"/>
</dbReference>
<dbReference type="InterPro" id="IPR048647">
    <property type="entry name" value="RlmA_N"/>
</dbReference>
<dbReference type="CDD" id="cd02440">
    <property type="entry name" value="AdoMet_MTases"/>
    <property type="match status" value="1"/>
</dbReference>
<comment type="caution">
    <text evidence="3">The sequence shown here is derived from an EMBL/GenBank/DDBJ whole genome shotgun (WGS) entry which is preliminary data.</text>
</comment>
<dbReference type="PANTHER" id="PTHR43460:SF1">
    <property type="entry name" value="METHYLTRANSFERASE TYPE 11 DOMAIN-CONTAINING PROTEIN"/>
    <property type="match status" value="1"/>
</dbReference>
<reference evidence="3" key="1">
    <citation type="submission" date="2021-12" db="EMBL/GenBank/DDBJ databases">
        <authorList>
            <person name="Rodrigo-Torres L."/>
            <person name="Arahal R. D."/>
            <person name="Lucena T."/>
        </authorList>
    </citation>
    <scope>NUCLEOTIDE SEQUENCE</scope>
    <source>
        <strain evidence="3">CECT 8267</strain>
    </source>
</reference>
<evidence type="ECO:0000259" key="2">
    <source>
        <dbReference type="Pfam" id="PF21302"/>
    </source>
</evidence>
<dbReference type="InterPro" id="IPR052939">
    <property type="entry name" value="23S_rRNA_MeTrnsfrase_RlmA"/>
</dbReference>
<organism evidence="3 4">
    <name type="scientific">Sinobacterium norvegicum</name>
    <dbReference type="NCBI Taxonomy" id="1641715"/>
    <lineage>
        <taxon>Bacteria</taxon>
        <taxon>Pseudomonadati</taxon>
        <taxon>Pseudomonadota</taxon>
        <taxon>Gammaproteobacteria</taxon>
        <taxon>Cellvibrionales</taxon>
        <taxon>Spongiibacteraceae</taxon>
        <taxon>Sinobacterium</taxon>
    </lineage>
</organism>
<accession>A0ABN8EM54</accession>
<evidence type="ECO:0000313" key="3">
    <source>
        <dbReference type="EMBL" id="CAH0992815.1"/>
    </source>
</evidence>
<dbReference type="SUPFAM" id="SSF53335">
    <property type="entry name" value="S-adenosyl-L-methionine-dependent methyltransferases"/>
    <property type="match status" value="1"/>
</dbReference>
<name>A0ABN8EM54_9GAMM</name>
<dbReference type="PIRSF" id="PIRSF018249">
    <property type="entry name" value="MyrA_prd"/>
    <property type="match status" value="1"/>
</dbReference>
<keyword evidence="3" id="KW-0489">Methyltransferase</keyword>
<dbReference type="Gene3D" id="3.40.50.150">
    <property type="entry name" value="Vaccinia Virus protein VP39"/>
    <property type="match status" value="1"/>
</dbReference>
<sequence length="273" mass="30650">MLWMCPICHSPLQHQSQHKNFRCSNNHCFDIAKEGYCNLVPANQKNSKNPGDSKAMIQARRLFLGAGHYQHLADALSAMIIRHHPTANNILEVGCGEGYYLRQIDAASQPNQDTRQYHGLDISKEAVKLAARANKSHSYSVASSFNMPVLADGGDIIIRNFAPAPSEQIQRALSDDGLFIVVTPGQHHLFQLRELIYRSAKPHESDITGVEGFNLIDQQHLSKTIHINVASEVSALLQMTPYYWQTSAEDQLKLDQLKQLECQTDFVISVFKQ</sequence>
<dbReference type="Pfam" id="PF21302">
    <property type="entry name" value="Zn_ribbon_RlmA"/>
    <property type="match status" value="1"/>
</dbReference>
<evidence type="ECO:0000259" key="1">
    <source>
        <dbReference type="Pfam" id="PF13847"/>
    </source>
</evidence>
<proteinExistence type="predicted"/>
<feature type="domain" description="23S rRNA (guanine(745)-N(1))-methyltransferase N-terminal" evidence="2">
    <location>
        <begin position="4"/>
        <end position="48"/>
    </location>
</feature>
<dbReference type="Pfam" id="PF13847">
    <property type="entry name" value="Methyltransf_31"/>
    <property type="match status" value="1"/>
</dbReference>
<dbReference type="GO" id="GO:0052911">
    <property type="term" value="F:23S rRNA (guanine(745)-N(1))-methyltransferase activity"/>
    <property type="evidence" value="ECO:0007669"/>
    <property type="project" value="UniProtKB-EC"/>
</dbReference>
<feature type="domain" description="Methyltransferase" evidence="1">
    <location>
        <begin position="89"/>
        <end position="188"/>
    </location>
</feature>
<dbReference type="InterPro" id="IPR029063">
    <property type="entry name" value="SAM-dependent_MTases_sf"/>
</dbReference>
<keyword evidence="3" id="KW-0808">Transferase</keyword>
<gene>
    <name evidence="3" type="primary">rlmA</name>
    <name evidence="3" type="ORF">SIN8267_02952</name>
</gene>